<feature type="region of interest" description="Disordered" evidence="1">
    <location>
        <begin position="1"/>
        <end position="21"/>
    </location>
</feature>
<evidence type="ECO:0000256" key="1">
    <source>
        <dbReference type="SAM" id="MobiDB-lite"/>
    </source>
</evidence>
<evidence type="ECO:0000313" key="3">
    <source>
        <dbReference type="Proteomes" id="UP001066276"/>
    </source>
</evidence>
<feature type="region of interest" description="Disordered" evidence="1">
    <location>
        <begin position="125"/>
        <end position="154"/>
    </location>
</feature>
<dbReference type="Proteomes" id="UP001066276">
    <property type="component" value="Chromosome 9"/>
</dbReference>
<accession>A0AAV7MYA5</accession>
<keyword evidence="3" id="KW-1185">Reference proteome</keyword>
<dbReference type="AlphaFoldDB" id="A0AAV7MYA5"/>
<reference evidence="2" key="1">
    <citation type="journal article" date="2022" name="bioRxiv">
        <title>Sequencing and chromosome-scale assembly of the giantPleurodeles waltlgenome.</title>
        <authorList>
            <person name="Brown T."/>
            <person name="Elewa A."/>
            <person name="Iarovenko S."/>
            <person name="Subramanian E."/>
            <person name="Araus A.J."/>
            <person name="Petzold A."/>
            <person name="Susuki M."/>
            <person name="Suzuki K.-i.T."/>
            <person name="Hayashi T."/>
            <person name="Toyoda A."/>
            <person name="Oliveira C."/>
            <person name="Osipova E."/>
            <person name="Leigh N.D."/>
            <person name="Simon A."/>
            <person name="Yun M.H."/>
        </authorList>
    </citation>
    <scope>NUCLEOTIDE SEQUENCE</scope>
    <source>
        <strain evidence="2">20211129_DDA</strain>
        <tissue evidence="2">Liver</tissue>
    </source>
</reference>
<protein>
    <submittedName>
        <fullName evidence="2">Uncharacterized protein</fullName>
    </submittedName>
</protein>
<gene>
    <name evidence="2" type="ORF">NDU88_003361</name>
</gene>
<sequence>MRRRTPRPPDSGRGGGRGAGPSGAACLLLNVEVYAGPDKEEKLQGRRLGAGVAQLGAPEIVERAHWGSGVIVLLEGLEPDQRDLQGLTVRRRAGGRLVAGAALVEGSDTRRGLVHWKWWSVHPGARRGRPAGESRGCWAETGTMGPGRDLPHLN</sequence>
<feature type="compositionally biased region" description="Gly residues" evidence="1">
    <location>
        <begin position="12"/>
        <end position="21"/>
    </location>
</feature>
<proteinExistence type="predicted"/>
<name>A0AAV7MYA5_PLEWA</name>
<dbReference type="EMBL" id="JANPWB010000013">
    <property type="protein sequence ID" value="KAJ1105958.1"/>
    <property type="molecule type" value="Genomic_DNA"/>
</dbReference>
<organism evidence="2 3">
    <name type="scientific">Pleurodeles waltl</name>
    <name type="common">Iberian ribbed newt</name>
    <dbReference type="NCBI Taxonomy" id="8319"/>
    <lineage>
        <taxon>Eukaryota</taxon>
        <taxon>Metazoa</taxon>
        <taxon>Chordata</taxon>
        <taxon>Craniata</taxon>
        <taxon>Vertebrata</taxon>
        <taxon>Euteleostomi</taxon>
        <taxon>Amphibia</taxon>
        <taxon>Batrachia</taxon>
        <taxon>Caudata</taxon>
        <taxon>Salamandroidea</taxon>
        <taxon>Salamandridae</taxon>
        <taxon>Pleurodelinae</taxon>
        <taxon>Pleurodeles</taxon>
    </lineage>
</organism>
<comment type="caution">
    <text evidence="2">The sequence shown here is derived from an EMBL/GenBank/DDBJ whole genome shotgun (WGS) entry which is preliminary data.</text>
</comment>
<evidence type="ECO:0000313" key="2">
    <source>
        <dbReference type="EMBL" id="KAJ1105958.1"/>
    </source>
</evidence>